<feature type="domain" description="RNA polymerase sigma-70 region 2" evidence="5">
    <location>
        <begin position="10"/>
        <end position="76"/>
    </location>
</feature>
<dbReference type="InterPro" id="IPR013249">
    <property type="entry name" value="RNA_pol_sigma70_r4_t2"/>
</dbReference>
<accession>A0A645DB86</accession>
<dbReference type="GO" id="GO:0006352">
    <property type="term" value="P:DNA-templated transcription initiation"/>
    <property type="evidence" value="ECO:0007669"/>
    <property type="project" value="InterPro"/>
</dbReference>
<name>A0A645DB86_9ZZZZ</name>
<proteinExistence type="inferred from homology"/>
<feature type="domain" description="RNA polymerase sigma factor 70 region 4 type 2" evidence="6">
    <location>
        <begin position="96"/>
        <end position="144"/>
    </location>
</feature>
<dbReference type="Pfam" id="PF08281">
    <property type="entry name" value="Sigma70_r4_2"/>
    <property type="match status" value="1"/>
</dbReference>
<evidence type="ECO:0000256" key="2">
    <source>
        <dbReference type="ARBA" id="ARBA00023015"/>
    </source>
</evidence>
<dbReference type="AlphaFoldDB" id="A0A645DB86"/>
<dbReference type="InterPro" id="IPR007627">
    <property type="entry name" value="RNA_pol_sigma70_r2"/>
</dbReference>
<sequence>MNMDTFARRVEEVRHRLYKTALLYLGDESVAMDVLDETVYKALKASSTLQEEDFFTTWITRILLNECSNERRRRGRFVALDALPATASEQFDTLPLRDAVRRLPVELKQVVILRFFSTYTLRETAEVLHVPLGTVATRQRRALSLLRLDLEEEDSYES</sequence>
<dbReference type="CDD" id="cd06171">
    <property type="entry name" value="Sigma70_r4"/>
    <property type="match status" value="1"/>
</dbReference>
<dbReference type="EMBL" id="VSSQ01034598">
    <property type="protein sequence ID" value="MPM86604.1"/>
    <property type="molecule type" value="Genomic_DNA"/>
</dbReference>
<comment type="caution">
    <text evidence="7">The sequence shown here is derived from an EMBL/GenBank/DDBJ whole genome shotgun (WGS) entry which is preliminary data.</text>
</comment>
<dbReference type="Gene3D" id="1.10.10.10">
    <property type="entry name" value="Winged helix-like DNA-binding domain superfamily/Winged helix DNA-binding domain"/>
    <property type="match status" value="1"/>
</dbReference>
<evidence type="ECO:0000313" key="7">
    <source>
        <dbReference type="EMBL" id="MPM86604.1"/>
    </source>
</evidence>
<dbReference type="PANTHER" id="PTHR43133:SF51">
    <property type="entry name" value="RNA POLYMERASE SIGMA FACTOR"/>
    <property type="match status" value="1"/>
</dbReference>
<dbReference type="InterPro" id="IPR013325">
    <property type="entry name" value="RNA_pol_sigma_r2"/>
</dbReference>
<evidence type="ECO:0000259" key="6">
    <source>
        <dbReference type="Pfam" id="PF08281"/>
    </source>
</evidence>
<evidence type="ECO:0000256" key="3">
    <source>
        <dbReference type="ARBA" id="ARBA00023082"/>
    </source>
</evidence>
<dbReference type="PANTHER" id="PTHR43133">
    <property type="entry name" value="RNA POLYMERASE ECF-TYPE SIGMA FACTO"/>
    <property type="match status" value="1"/>
</dbReference>
<dbReference type="InterPro" id="IPR013324">
    <property type="entry name" value="RNA_pol_sigma_r3/r4-like"/>
</dbReference>
<reference evidence="7" key="1">
    <citation type="submission" date="2019-08" db="EMBL/GenBank/DDBJ databases">
        <authorList>
            <person name="Kucharzyk K."/>
            <person name="Murdoch R.W."/>
            <person name="Higgins S."/>
            <person name="Loffler F."/>
        </authorList>
    </citation>
    <scope>NUCLEOTIDE SEQUENCE</scope>
</reference>
<evidence type="ECO:0000256" key="1">
    <source>
        <dbReference type="ARBA" id="ARBA00010641"/>
    </source>
</evidence>
<comment type="similarity">
    <text evidence="1">Belongs to the sigma-70 factor family. ECF subfamily.</text>
</comment>
<gene>
    <name evidence="7" type="primary">sigV_16</name>
    <name evidence="7" type="ORF">SDC9_133694</name>
</gene>
<evidence type="ECO:0000259" key="5">
    <source>
        <dbReference type="Pfam" id="PF04542"/>
    </source>
</evidence>
<dbReference type="GO" id="GO:0003677">
    <property type="term" value="F:DNA binding"/>
    <property type="evidence" value="ECO:0007669"/>
    <property type="project" value="InterPro"/>
</dbReference>
<dbReference type="InterPro" id="IPR039425">
    <property type="entry name" value="RNA_pol_sigma-70-like"/>
</dbReference>
<protein>
    <submittedName>
        <fullName evidence="7">RNA polymerase sigma factor SigV</fullName>
    </submittedName>
</protein>
<dbReference type="InterPro" id="IPR014284">
    <property type="entry name" value="RNA_pol_sigma-70_dom"/>
</dbReference>
<organism evidence="7">
    <name type="scientific">bioreactor metagenome</name>
    <dbReference type="NCBI Taxonomy" id="1076179"/>
    <lineage>
        <taxon>unclassified sequences</taxon>
        <taxon>metagenomes</taxon>
        <taxon>ecological metagenomes</taxon>
    </lineage>
</organism>
<dbReference type="SUPFAM" id="SSF88946">
    <property type="entry name" value="Sigma2 domain of RNA polymerase sigma factors"/>
    <property type="match status" value="1"/>
</dbReference>
<keyword evidence="2" id="KW-0805">Transcription regulation</keyword>
<evidence type="ECO:0000256" key="4">
    <source>
        <dbReference type="ARBA" id="ARBA00023163"/>
    </source>
</evidence>
<keyword evidence="4" id="KW-0804">Transcription</keyword>
<dbReference type="GO" id="GO:0016987">
    <property type="term" value="F:sigma factor activity"/>
    <property type="evidence" value="ECO:0007669"/>
    <property type="project" value="UniProtKB-KW"/>
</dbReference>
<dbReference type="InterPro" id="IPR036388">
    <property type="entry name" value="WH-like_DNA-bd_sf"/>
</dbReference>
<dbReference type="Pfam" id="PF04542">
    <property type="entry name" value="Sigma70_r2"/>
    <property type="match status" value="1"/>
</dbReference>
<keyword evidence="3" id="KW-0731">Sigma factor</keyword>
<dbReference type="NCBIfam" id="TIGR02937">
    <property type="entry name" value="sigma70-ECF"/>
    <property type="match status" value="1"/>
</dbReference>
<dbReference type="SUPFAM" id="SSF88659">
    <property type="entry name" value="Sigma3 and sigma4 domains of RNA polymerase sigma factors"/>
    <property type="match status" value="1"/>
</dbReference>
<dbReference type="Gene3D" id="1.10.1740.10">
    <property type="match status" value="1"/>
</dbReference>